<name>A0ABQ9MKV9_HEVBR</name>
<dbReference type="Gene3D" id="1.25.40.10">
    <property type="entry name" value="Tetratricopeptide repeat domain"/>
    <property type="match status" value="3"/>
</dbReference>
<dbReference type="NCBIfam" id="TIGR00756">
    <property type="entry name" value="PPR"/>
    <property type="match status" value="1"/>
</dbReference>
<evidence type="ECO:0000256" key="1">
    <source>
        <dbReference type="ARBA" id="ARBA00007626"/>
    </source>
</evidence>
<protein>
    <recommendedName>
        <fullName evidence="5">Pentacotripeptide-repeat region of PRORP domain-containing protein</fullName>
    </recommendedName>
</protein>
<keyword evidence="2" id="KW-0677">Repeat</keyword>
<dbReference type="Pfam" id="PF13812">
    <property type="entry name" value="PPR_3"/>
    <property type="match status" value="1"/>
</dbReference>
<organism evidence="3 4">
    <name type="scientific">Hevea brasiliensis</name>
    <name type="common">Para rubber tree</name>
    <name type="synonym">Siphonia brasiliensis</name>
    <dbReference type="NCBI Taxonomy" id="3981"/>
    <lineage>
        <taxon>Eukaryota</taxon>
        <taxon>Viridiplantae</taxon>
        <taxon>Streptophyta</taxon>
        <taxon>Embryophyta</taxon>
        <taxon>Tracheophyta</taxon>
        <taxon>Spermatophyta</taxon>
        <taxon>Magnoliopsida</taxon>
        <taxon>eudicotyledons</taxon>
        <taxon>Gunneridae</taxon>
        <taxon>Pentapetalae</taxon>
        <taxon>rosids</taxon>
        <taxon>fabids</taxon>
        <taxon>Malpighiales</taxon>
        <taxon>Euphorbiaceae</taxon>
        <taxon>Crotonoideae</taxon>
        <taxon>Micrandreae</taxon>
        <taxon>Hevea</taxon>
    </lineage>
</organism>
<dbReference type="EMBL" id="JARPOI010000006">
    <property type="protein sequence ID" value="KAJ9179529.1"/>
    <property type="molecule type" value="Genomic_DNA"/>
</dbReference>
<evidence type="ECO:0000313" key="4">
    <source>
        <dbReference type="Proteomes" id="UP001174677"/>
    </source>
</evidence>
<evidence type="ECO:0008006" key="5">
    <source>
        <dbReference type="Google" id="ProtNLM"/>
    </source>
</evidence>
<comment type="similarity">
    <text evidence="1">Belongs to the PPR family. P subfamily.</text>
</comment>
<evidence type="ECO:0000256" key="2">
    <source>
        <dbReference type="ARBA" id="ARBA00022737"/>
    </source>
</evidence>
<reference evidence="3" key="1">
    <citation type="journal article" date="2023" name="Plant Biotechnol. J.">
        <title>Chromosome-level wild Hevea brasiliensis genome provides new tools for genomic-assisted breeding and valuable loci to elevate rubber yield.</title>
        <authorList>
            <person name="Cheng H."/>
            <person name="Song X."/>
            <person name="Hu Y."/>
            <person name="Wu T."/>
            <person name="Yang Q."/>
            <person name="An Z."/>
            <person name="Feng S."/>
            <person name="Deng Z."/>
            <person name="Wu W."/>
            <person name="Zeng X."/>
            <person name="Tu M."/>
            <person name="Wang X."/>
            <person name="Huang H."/>
        </authorList>
    </citation>
    <scope>NUCLEOTIDE SEQUENCE</scope>
    <source>
        <strain evidence="3">MT/VB/25A 57/8</strain>
    </source>
</reference>
<keyword evidence="4" id="KW-1185">Reference proteome</keyword>
<dbReference type="Pfam" id="PF01535">
    <property type="entry name" value="PPR"/>
    <property type="match status" value="3"/>
</dbReference>
<proteinExistence type="inferred from homology"/>
<gene>
    <name evidence="3" type="ORF">P3X46_011307</name>
</gene>
<dbReference type="InterPro" id="IPR002885">
    <property type="entry name" value="PPR_rpt"/>
</dbReference>
<evidence type="ECO:0000313" key="3">
    <source>
        <dbReference type="EMBL" id="KAJ9179529.1"/>
    </source>
</evidence>
<dbReference type="PANTHER" id="PTHR45717">
    <property type="entry name" value="OS12G0527900 PROTEIN"/>
    <property type="match status" value="1"/>
</dbReference>
<dbReference type="PANTHER" id="PTHR45717:SF38">
    <property type="entry name" value="PENTACOTRIPEPTIDE-REPEAT REGION OF PRORP DOMAIN-CONTAINING PROTEIN"/>
    <property type="match status" value="1"/>
</dbReference>
<dbReference type="Proteomes" id="UP001174677">
    <property type="component" value="Chromosome 6"/>
</dbReference>
<accession>A0ABQ9MKV9</accession>
<sequence>MLNALSLNWSWSLDAGRWGFSPPVIMWSFRRAALPLKLHGHSWFGLTRVISAKSDLMSFSVGDITGTCTLENLIPGRCSSSKGFDHTLSVGKRYFLGSCGYCSQAVASSENDKIKDGFLELGTTAMPDIIEVSNAEEVDEEELLPELEFVDDAEKGASSEKKSTGLELLNSIMGVPSVAISDILKKWAEEGNKLSQNGISMIIVSLKKRRMYWKALQFSEWLEKTKQTDLTERDYACRIDLIYRAQNLGKAEKFVDKIPESFKGELSYRTLLGCCVHAQNMRKAKAVFKKMGELKLPMNVDACNQMIILYKRLEKKKIADILLMMEQQDIKPSLLTYKLLIDTKGEFNDIMAMEQLVEDMKADGFEPDIDALTVMAKHYIKGGFKHKAETVLKEIEERKLKGIIGARRSLLLLYASLGRADKVGKFWKDCEADPKMQECVAAIEAWGKLGKVGEAEAVFDMMLQKWERISSRHYSSLLKVYIDNKQLTKGKDLVKRLVDAGCWIGPLTCDALVKFYIEAGDVDRASSILQKTAHREKMRPLFTSFIAIMEQYAKRGDVHNTEMLFQRMKEFGYIGRLKTFEVLIQAYINAKAPAYGFRERMKADKVLPNATFGKVLALADAFRKTAVSDIV</sequence>
<comment type="caution">
    <text evidence="3">The sequence shown here is derived from an EMBL/GenBank/DDBJ whole genome shotgun (WGS) entry which is preliminary data.</text>
</comment>
<dbReference type="InterPro" id="IPR011990">
    <property type="entry name" value="TPR-like_helical_dom_sf"/>
</dbReference>